<evidence type="ECO:0000256" key="7">
    <source>
        <dbReference type="ARBA" id="ARBA00023293"/>
    </source>
</evidence>
<reference evidence="10 11" key="1">
    <citation type="journal article" date="2008" name="Nature">
        <title>The genome of the choanoflagellate Monosiga brevicollis and the origin of metazoans.</title>
        <authorList>
            <consortium name="JGI Sequencing"/>
            <person name="King N."/>
            <person name="Westbrook M.J."/>
            <person name="Young S.L."/>
            <person name="Kuo A."/>
            <person name="Abedin M."/>
            <person name="Chapman J."/>
            <person name="Fairclough S."/>
            <person name="Hellsten U."/>
            <person name="Isogai Y."/>
            <person name="Letunic I."/>
            <person name="Marr M."/>
            <person name="Pincus D."/>
            <person name="Putnam N."/>
            <person name="Rokas A."/>
            <person name="Wright K.J."/>
            <person name="Zuzow R."/>
            <person name="Dirks W."/>
            <person name="Good M."/>
            <person name="Goodstein D."/>
            <person name="Lemons D."/>
            <person name="Li W."/>
            <person name="Lyons J.B."/>
            <person name="Morris A."/>
            <person name="Nichols S."/>
            <person name="Richter D.J."/>
            <person name="Salamov A."/>
            <person name="Bork P."/>
            <person name="Lim W.A."/>
            <person name="Manning G."/>
            <person name="Miller W.T."/>
            <person name="McGinnis W."/>
            <person name="Shapiro H."/>
            <person name="Tjian R."/>
            <person name="Grigoriev I.V."/>
            <person name="Rokhsar D."/>
        </authorList>
    </citation>
    <scope>NUCLEOTIDE SEQUENCE [LARGE SCALE GENOMIC DNA]</scope>
    <source>
        <strain evidence="11">MX1 / ATCC 50154</strain>
    </source>
</reference>
<feature type="domain" description="Guanylate cyclase" evidence="9">
    <location>
        <begin position="422"/>
        <end position="550"/>
    </location>
</feature>
<evidence type="ECO:0000256" key="1">
    <source>
        <dbReference type="ARBA" id="ARBA00004496"/>
    </source>
</evidence>
<dbReference type="EMBL" id="CH991551">
    <property type="protein sequence ID" value="EDQ89423.1"/>
    <property type="molecule type" value="Genomic_DNA"/>
</dbReference>
<dbReference type="PANTHER" id="PTHR45655:SF13">
    <property type="entry name" value="SOLUBLE GUANYLATE CYCLASE GCY-32-RELATED"/>
    <property type="match status" value="1"/>
</dbReference>
<dbReference type="GeneID" id="5891019"/>
<evidence type="ECO:0000256" key="4">
    <source>
        <dbReference type="ARBA" id="ARBA00022741"/>
    </source>
</evidence>
<dbReference type="Gene3D" id="6.10.250.780">
    <property type="match status" value="1"/>
</dbReference>
<dbReference type="Pfam" id="PF10246">
    <property type="entry name" value="MRP-S35"/>
    <property type="match status" value="1"/>
</dbReference>
<dbReference type="GO" id="GO:0005525">
    <property type="term" value="F:GTP binding"/>
    <property type="evidence" value="ECO:0007669"/>
    <property type="project" value="UniProtKB-KW"/>
</dbReference>
<dbReference type="FunCoup" id="A9UZU0">
    <property type="interactions" value="331"/>
</dbReference>
<comment type="similarity">
    <text evidence="8">Belongs to the adenylyl cyclase class-4/guanylyl cyclase family.</text>
</comment>
<dbReference type="STRING" id="81824.A9UZU0"/>
<accession>A9UZU0</accession>
<comment type="subcellular location">
    <subcellularLocation>
        <location evidence="1">Cytoplasm</location>
    </subcellularLocation>
</comment>
<dbReference type="InterPro" id="IPR001054">
    <property type="entry name" value="A/G_cyclase"/>
</dbReference>
<dbReference type="Pfam" id="PF00211">
    <property type="entry name" value="Guanylate_cyc"/>
    <property type="match status" value="1"/>
</dbReference>
<dbReference type="Pfam" id="PF07701">
    <property type="entry name" value="HNOBA"/>
    <property type="match status" value="1"/>
</dbReference>
<dbReference type="Gene3D" id="3.90.1520.10">
    <property type="entry name" value="H-NOX domain"/>
    <property type="match status" value="1"/>
</dbReference>
<dbReference type="InterPro" id="IPR042463">
    <property type="entry name" value="HNOB_dom_associated_sf"/>
</dbReference>
<dbReference type="GO" id="GO:0004383">
    <property type="term" value="F:guanylate cyclase activity"/>
    <property type="evidence" value="ECO:0000318"/>
    <property type="project" value="GO_Central"/>
</dbReference>
<name>A9UZU0_MONBE</name>
<protein>
    <recommendedName>
        <fullName evidence="2">guanylate cyclase</fullName>
        <ecNumber evidence="2">4.6.1.2</ecNumber>
    </recommendedName>
</protein>
<dbReference type="AlphaFoldDB" id="A9UZU0"/>
<dbReference type="Pfam" id="PF07700">
    <property type="entry name" value="HNOB"/>
    <property type="match status" value="1"/>
</dbReference>
<evidence type="ECO:0000256" key="6">
    <source>
        <dbReference type="ARBA" id="ARBA00023239"/>
    </source>
</evidence>
<gene>
    <name evidence="10" type="ORF">MONBRDRAFT_37136</name>
</gene>
<dbReference type="InterPro" id="IPR019375">
    <property type="entry name" value="Ribosomal_bS1m"/>
</dbReference>
<dbReference type="InterPro" id="IPR029787">
    <property type="entry name" value="Nucleotide_cyclase"/>
</dbReference>
<dbReference type="InterPro" id="IPR038158">
    <property type="entry name" value="H-NOX_domain_sf"/>
</dbReference>
<dbReference type="InterPro" id="IPR018297">
    <property type="entry name" value="A/G_cyclase_CS"/>
</dbReference>
<dbReference type="SUPFAM" id="SSF111126">
    <property type="entry name" value="Ligand-binding domain in the NO signalling and Golgi transport"/>
    <property type="match status" value="1"/>
</dbReference>
<dbReference type="Gene3D" id="3.30.450.260">
    <property type="entry name" value="Haem NO binding associated domain"/>
    <property type="match status" value="1"/>
</dbReference>
<evidence type="ECO:0000256" key="3">
    <source>
        <dbReference type="ARBA" id="ARBA00022490"/>
    </source>
</evidence>
<dbReference type="InterPro" id="IPR011645">
    <property type="entry name" value="HNOB_dom_associated"/>
</dbReference>
<dbReference type="InterPro" id="IPR011644">
    <property type="entry name" value="Heme_NO-bd"/>
</dbReference>
<dbReference type="CDD" id="cd07302">
    <property type="entry name" value="CHD"/>
    <property type="match status" value="1"/>
</dbReference>
<keyword evidence="11" id="KW-1185">Reference proteome</keyword>
<evidence type="ECO:0000259" key="9">
    <source>
        <dbReference type="PROSITE" id="PS50125"/>
    </source>
</evidence>
<dbReference type="GO" id="GO:0019934">
    <property type="term" value="P:cGMP-mediated signaling"/>
    <property type="evidence" value="ECO:0000318"/>
    <property type="project" value="GO_Central"/>
</dbReference>
<dbReference type="KEGG" id="mbr:MONBRDRAFT_37136"/>
<dbReference type="Proteomes" id="UP000001357">
    <property type="component" value="Unassembled WGS sequence"/>
</dbReference>
<dbReference type="PANTHER" id="PTHR45655">
    <property type="entry name" value="GUANYLATE CYCLASE SOLUBLE SUBUNIT BETA-2"/>
    <property type="match status" value="1"/>
</dbReference>
<dbReference type="SUPFAM" id="SSF55073">
    <property type="entry name" value="Nucleotide cyclase"/>
    <property type="match status" value="1"/>
</dbReference>
<keyword evidence="4" id="KW-0547">Nucleotide-binding</keyword>
<dbReference type="RefSeq" id="XP_001745999.1">
    <property type="nucleotide sequence ID" value="XM_001745947.1"/>
</dbReference>
<organism evidence="10 11">
    <name type="scientific">Monosiga brevicollis</name>
    <name type="common">Choanoflagellate</name>
    <dbReference type="NCBI Taxonomy" id="81824"/>
    <lineage>
        <taxon>Eukaryota</taxon>
        <taxon>Choanoflagellata</taxon>
        <taxon>Craspedida</taxon>
        <taxon>Salpingoecidae</taxon>
        <taxon>Monosiga</taxon>
    </lineage>
</organism>
<evidence type="ECO:0000313" key="10">
    <source>
        <dbReference type="EMBL" id="EDQ89423.1"/>
    </source>
</evidence>
<dbReference type="SMART" id="SM00044">
    <property type="entry name" value="CYCc"/>
    <property type="match status" value="1"/>
</dbReference>
<sequence>MPMKKLPKSSSWRGVDTDITFNTAQPDDETLICVAVSAEVTGLTVEEVLFQTGLYQLPPLIRKGYLPLAQSLGDDFFMLCRNLDTMHMNFANVYPSMSGPSINAFRNEDNTILMQYFSSRDGIRPYLWGLLTAVASALFDLQLEFTTIKRREDVGYDEFTIKTDNIERTFGTRIKTQATYSSNNGNLNLSPDTLDALFPWHLSFNRDFKVTSIGSNLAKRFAKSCVGDSLDAIARVVRPYTIKFEFDKKSEWDGSQMVFAVVRDDAARDEPVSMKCPVTGRTYELTGAAAERYRRVGVANLKGHLFLKGEVRYEQEMDVMVFVGTPHLSNLEELKTYDIDLVELPVHSNARDMVFAQQHSSATIGMAKELEVLTRELEVERENVNREKMRIHELLYSILPPTIADSLQKGIMPGAERYENVSLLFSDIVGFTNISSNVSPTDVMAMLNELFSKFDVLCEKHNVFKVETIGDAYMVASGLPVANPRHADNLAGFAVDMVAAAATVLSPMDGEALRIRVGLHSGVCMAGVVGMKRPRYCLFGDTVNVSSRMESTGVPGAVQCSYAFLKSLHKRSEWNYLTRGRIAVKGKGEMKTFFLLGRENGDVQLEAPDVEVLKASGPSTPALDLHRDLQRTVSPMPGAQAMYDPRFALSTGPSLSQLPSSMALGSDVPRNVRRADASMEEEEYFTVEIDMDGQALTVPFASGFATLSEVMADVLEDAQQASKYRFFTDAAYSKMLLSSMTLRQIQSAMATTGRIKRTSRVLELYLGPVPVKDTSPKVVSHSTTMQAGPDFATATPDLSSLRIGARRGAVVAVRAVQQQQTAVHQRRMASFDSLLRNSALFKLDKAIYGRHVLGTIQENLHDKVVVDVGLKFPVTLLRKEIGSAASYHRTQPGRRVVVQLDDPELTAHFLGDDRHTSTMQAKGSFVRLPLDIESSLQA</sequence>
<dbReference type="Gene3D" id="3.30.70.1230">
    <property type="entry name" value="Nucleotide cyclase"/>
    <property type="match status" value="1"/>
</dbReference>
<keyword evidence="5" id="KW-0342">GTP-binding</keyword>
<evidence type="ECO:0000256" key="5">
    <source>
        <dbReference type="ARBA" id="ARBA00023134"/>
    </source>
</evidence>
<dbReference type="GO" id="GO:0020037">
    <property type="term" value="F:heme binding"/>
    <property type="evidence" value="ECO:0007669"/>
    <property type="project" value="InterPro"/>
</dbReference>
<proteinExistence type="inferred from homology"/>
<keyword evidence="7" id="KW-0141">cGMP biosynthesis</keyword>
<keyword evidence="3" id="KW-0963">Cytoplasm</keyword>
<dbReference type="GO" id="GO:0070482">
    <property type="term" value="P:response to oxygen levels"/>
    <property type="evidence" value="ECO:0000318"/>
    <property type="project" value="GO_Central"/>
</dbReference>
<dbReference type="EC" id="4.6.1.2" evidence="2"/>
<dbReference type="PROSITE" id="PS50125">
    <property type="entry name" value="GUANYLATE_CYCLASE_2"/>
    <property type="match status" value="1"/>
</dbReference>
<evidence type="ECO:0000256" key="2">
    <source>
        <dbReference type="ARBA" id="ARBA00012202"/>
    </source>
</evidence>
<dbReference type="PROSITE" id="PS00452">
    <property type="entry name" value="GUANYLATE_CYCLASE_1"/>
    <property type="match status" value="1"/>
</dbReference>
<dbReference type="InterPro" id="IPR024096">
    <property type="entry name" value="NO_sig/Golgi_transp_ligand-bd"/>
</dbReference>
<evidence type="ECO:0000256" key="8">
    <source>
        <dbReference type="RuleBase" id="RU000405"/>
    </source>
</evidence>
<dbReference type="eggNOG" id="KOG4171">
    <property type="taxonomic scope" value="Eukaryota"/>
</dbReference>
<dbReference type="FunFam" id="3.30.70.1230:FF:000007">
    <property type="entry name" value="Guanylate cyclase soluble subunit alpha-3"/>
    <property type="match status" value="1"/>
</dbReference>
<evidence type="ECO:0000313" key="11">
    <source>
        <dbReference type="Proteomes" id="UP000001357"/>
    </source>
</evidence>
<dbReference type="InParanoid" id="A9UZU0"/>
<dbReference type="GO" id="GO:0008074">
    <property type="term" value="C:guanylate cyclase complex, soluble"/>
    <property type="evidence" value="ECO:0000318"/>
    <property type="project" value="GO_Central"/>
</dbReference>
<keyword evidence="6 8" id="KW-0456">Lyase</keyword>